<gene>
    <name evidence="3" type="ORF">S01H4_15212</name>
</gene>
<dbReference type="EMBL" id="BART01006666">
    <property type="protein sequence ID" value="GAG67673.1"/>
    <property type="molecule type" value="Genomic_DNA"/>
</dbReference>
<comment type="similarity">
    <text evidence="1">Belongs to the RelA/SpoT family.</text>
</comment>
<dbReference type="Gene3D" id="3.30.460.10">
    <property type="entry name" value="Beta Polymerase, domain 2"/>
    <property type="match status" value="1"/>
</dbReference>
<dbReference type="CDD" id="cd01668">
    <property type="entry name" value="TGS_RSH"/>
    <property type="match status" value="1"/>
</dbReference>
<dbReference type="FunFam" id="3.10.20.30:FF:000002">
    <property type="entry name" value="GTP pyrophosphokinase (RelA/SpoT)"/>
    <property type="match status" value="1"/>
</dbReference>
<dbReference type="InterPro" id="IPR007685">
    <property type="entry name" value="RelA_SpoT"/>
</dbReference>
<organism evidence="3">
    <name type="scientific">marine sediment metagenome</name>
    <dbReference type="NCBI Taxonomy" id="412755"/>
    <lineage>
        <taxon>unclassified sequences</taxon>
        <taxon>metagenomes</taxon>
        <taxon>ecological metagenomes</taxon>
    </lineage>
</organism>
<dbReference type="PANTHER" id="PTHR43061:SF1">
    <property type="entry name" value="GTP DIPHOSPHOKINASE RSH1, CHLOROPLASTIC-RELATED"/>
    <property type="match status" value="1"/>
</dbReference>
<dbReference type="SUPFAM" id="SSF81271">
    <property type="entry name" value="TGS-like"/>
    <property type="match status" value="1"/>
</dbReference>
<name>X1A4G4_9ZZZZ</name>
<feature type="domain" description="TGS" evidence="2">
    <location>
        <begin position="112"/>
        <end position="173"/>
    </location>
</feature>
<reference evidence="3" key="1">
    <citation type="journal article" date="2014" name="Front. Microbiol.">
        <title>High frequency of phylogenetically diverse reductive dehalogenase-homologous genes in deep subseafloor sedimentary metagenomes.</title>
        <authorList>
            <person name="Kawai M."/>
            <person name="Futagami T."/>
            <person name="Toyoda A."/>
            <person name="Takaki Y."/>
            <person name="Nishi S."/>
            <person name="Hori S."/>
            <person name="Arai W."/>
            <person name="Tsubouchi T."/>
            <person name="Morono Y."/>
            <person name="Uchiyama I."/>
            <person name="Ito T."/>
            <person name="Fujiyama A."/>
            <person name="Inagaki F."/>
            <person name="Takami H."/>
        </authorList>
    </citation>
    <scope>NUCLEOTIDE SEQUENCE</scope>
    <source>
        <strain evidence="3">Expedition CK06-06</strain>
    </source>
</reference>
<dbReference type="SMART" id="SM00954">
    <property type="entry name" value="RelA_SpoT"/>
    <property type="match status" value="1"/>
</dbReference>
<dbReference type="InterPro" id="IPR043519">
    <property type="entry name" value="NT_sf"/>
</dbReference>
<comment type="caution">
    <text evidence="3">The sequence shown here is derived from an EMBL/GenBank/DDBJ whole genome shotgun (WGS) entry which is preliminary data.</text>
</comment>
<dbReference type="GO" id="GO:0015969">
    <property type="term" value="P:guanosine tetraphosphate metabolic process"/>
    <property type="evidence" value="ECO:0007669"/>
    <property type="project" value="InterPro"/>
</dbReference>
<evidence type="ECO:0000313" key="3">
    <source>
        <dbReference type="EMBL" id="GAG67673.1"/>
    </source>
</evidence>
<protein>
    <recommendedName>
        <fullName evidence="2">TGS domain-containing protein</fullName>
    </recommendedName>
</protein>
<dbReference type="Pfam" id="PF04607">
    <property type="entry name" value="RelA_SpoT"/>
    <property type="match status" value="1"/>
</dbReference>
<accession>X1A4G4</accession>
<proteinExistence type="inferred from homology"/>
<dbReference type="CDD" id="cd05399">
    <property type="entry name" value="NT_Rel-Spo_like"/>
    <property type="match status" value="1"/>
</dbReference>
<dbReference type="Gene3D" id="3.10.20.30">
    <property type="match status" value="1"/>
</dbReference>
<dbReference type="InterPro" id="IPR033655">
    <property type="entry name" value="TGS_RelA/SpoT"/>
</dbReference>
<dbReference type="PANTHER" id="PTHR43061">
    <property type="entry name" value="GTP DIPHOSPHOKINASE RSH1, CHLOROPLASTIC-RELATED"/>
    <property type="match status" value="1"/>
</dbReference>
<dbReference type="SUPFAM" id="SSF81301">
    <property type="entry name" value="Nucleotidyltransferase"/>
    <property type="match status" value="1"/>
</dbReference>
<sequence length="225" mass="25820">MCWNIYSLITDIYIPKPDRIRDWVSQPKANGYEALHGTVMGPHGKWVEIQVRSTRMDEIAERGYAAHWKYKTGSNQERELDKWIKKIREMLESPESNALEFLDDFKMNLFASEILVFTPKGHIKTLPTGSTTLDFAYDIHTEIGDKTIGAKVNYKLVGVSHMLNSGDQVEILTSDKQQPQSEWLTFAKTAKAKSSIKNALKAETTNRIEKGKQILELKLKEYNLR</sequence>
<dbReference type="InterPro" id="IPR012675">
    <property type="entry name" value="Beta-grasp_dom_sf"/>
</dbReference>
<dbReference type="Pfam" id="PF02824">
    <property type="entry name" value="TGS"/>
    <property type="match status" value="1"/>
</dbReference>
<dbReference type="InterPro" id="IPR004095">
    <property type="entry name" value="TGS"/>
</dbReference>
<dbReference type="InterPro" id="IPR012676">
    <property type="entry name" value="TGS-like"/>
</dbReference>
<evidence type="ECO:0000259" key="2">
    <source>
        <dbReference type="PROSITE" id="PS51880"/>
    </source>
</evidence>
<dbReference type="PROSITE" id="PS51880">
    <property type="entry name" value="TGS"/>
    <property type="match status" value="1"/>
</dbReference>
<evidence type="ECO:0000256" key="1">
    <source>
        <dbReference type="ARBA" id="ARBA00007476"/>
    </source>
</evidence>
<dbReference type="AlphaFoldDB" id="X1A4G4"/>